<dbReference type="AlphaFoldDB" id="A0AA39QYX6"/>
<dbReference type="Pfam" id="PF06858">
    <property type="entry name" value="NOG1"/>
    <property type="match status" value="1"/>
</dbReference>
<dbReference type="PROSITE" id="PS51710">
    <property type="entry name" value="G_OBG"/>
    <property type="match status" value="1"/>
</dbReference>
<dbReference type="EMBL" id="JAFEKC020000013">
    <property type="protein sequence ID" value="KAK0511720.1"/>
    <property type="molecule type" value="Genomic_DNA"/>
</dbReference>
<gene>
    <name evidence="10" type="ORF">JMJ35_006293</name>
</gene>
<dbReference type="InterPro" id="IPR024926">
    <property type="entry name" value="NOG1"/>
</dbReference>
<dbReference type="InterPro" id="IPR031167">
    <property type="entry name" value="G_OBG"/>
</dbReference>
<feature type="domain" description="OBG-type G" evidence="9">
    <location>
        <begin position="168"/>
        <end position="340"/>
    </location>
</feature>
<keyword evidence="3 7" id="KW-0690">Ribosome biogenesis</keyword>
<feature type="region of interest" description="Disordered" evidence="8">
    <location>
        <begin position="551"/>
        <end position="652"/>
    </location>
</feature>
<dbReference type="InterPro" id="IPR041623">
    <property type="entry name" value="NOG1_N"/>
</dbReference>
<comment type="function">
    <text evidence="1 7">Involved in the biogenesis of the 60S ribosomal subunit.</text>
</comment>
<dbReference type="Pfam" id="PF17835">
    <property type="entry name" value="NOG1_N"/>
    <property type="match status" value="1"/>
</dbReference>
<evidence type="ECO:0000313" key="10">
    <source>
        <dbReference type="EMBL" id="KAK0511720.1"/>
    </source>
</evidence>
<dbReference type="SUPFAM" id="SSF52540">
    <property type="entry name" value="P-loop containing nucleoside triphosphate hydrolases"/>
    <property type="match status" value="1"/>
</dbReference>
<comment type="caution">
    <text evidence="10">The sequence shown here is derived from an EMBL/GenBank/DDBJ whole genome shotgun (WGS) entry which is preliminary data.</text>
</comment>
<keyword evidence="4" id="KW-0547">Nucleotide-binding</keyword>
<dbReference type="Proteomes" id="UP001166286">
    <property type="component" value="Unassembled WGS sequence"/>
</dbReference>
<evidence type="ECO:0000259" key="9">
    <source>
        <dbReference type="PROSITE" id="PS51710"/>
    </source>
</evidence>
<evidence type="ECO:0000256" key="8">
    <source>
        <dbReference type="SAM" id="MobiDB-lite"/>
    </source>
</evidence>
<evidence type="ECO:0000256" key="3">
    <source>
        <dbReference type="ARBA" id="ARBA00022517"/>
    </source>
</evidence>
<dbReference type="Gene3D" id="1.20.120.1190">
    <property type="match status" value="1"/>
</dbReference>
<comment type="subcellular location">
    <subcellularLocation>
        <location evidence="2 7">Nucleus</location>
        <location evidence="2 7">Nucleolus</location>
    </subcellularLocation>
</comment>
<keyword evidence="11" id="KW-1185">Reference proteome</keyword>
<keyword evidence="6 7" id="KW-0539">Nucleus</keyword>
<protein>
    <recommendedName>
        <fullName evidence="7">Nucleolar GTP-binding protein 1</fullName>
    </recommendedName>
</protein>
<evidence type="ECO:0000256" key="1">
    <source>
        <dbReference type="ARBA" id="ARBA00002889"/>
    </source>
</evidence>
<dbReference type="PRINTS" id="PR00326">
    <property type="entry name" value="GTP1OBG"/>
</dbReference>
<dbReference type="InterPro" id="IPR012973">
    <property type="entry name" value="NOG_C"/>
</dbReference>
<reference evidence="10" key="1">
    <citation type="submission" date="2023-03" db="EMBL/GenBank/DDBJ databases">
        <title>Complete genome of Cladonia borealis.</title>
        <authorList>
            <person name="Park H."/>
        </authorList>
    </citation>
    <scope>NUCLEOTIDE SEQUENCE</scope>
    <source>
        <strain evidence="10">ANT050790</strain>
    </source>
</reference>
<accession>A0AA39QYX6</accession>
<evidence type="ECO:0000256" key="4">
    <source>
        <dbReference type="ARBA" id="ARBA00022741"/>
    </source>
</evidence>
<organism evidence="10 11">
    <name type="scientific">Cladonia borealis</name>
    <dbReference type="NCBI Taxonomy" id="184061"/>
    <lineage>
        <taxon>Eukaryota</taxon>
        <taxon>Fungi</taxon>
        <taxon>Dikarya</taxon>
        <taxon>Ascomycota</taxon>
        <taxon>Pezizomycotina</taxon>
        <taxon>Lecanoromycetes</taxon>
        <taxon>OSLEUM clade</taxon>
        <taxon>Lecanoromycetidae</taxon>
        <taxon>Lecanorales</taxon>
        <taxon>Lecanorineae</taxon>
        <taxon>Cladoniaceae</taxon>
        <taxon>Cladonia</taxon>
    </lineage>
</organism>
<dbReference type="GO" id="GO:0042254">
    <property type="term" value="P:ribosome biogenesis"/>
    <property type="evidence" value="ECO:0007669"/>
    <property type="project" value="UniProtKB-KW"/>
</dbReference>
<dbReference type="Pfam" id="PF08155">
    <property type="entry name" value="NOGCT"/>
    <property type="match status" value="1"/>
</dbReference>
<dbReference type="CDD" id="cd01897">
    <property type="entry name" value="NOG"/>
    <property type="match status" value="1"/>
</dbReference>
<dbReference type="PIRSF" id="PIRSF038919">
    <property type="entry name" value="NOG1"/>
    <property type="match status" value="1"/>
</dbReference>
<dbReference type="Gene3D" id="3.40.50.300">
    <property type="entry name" value="P-loop containing nucleotide triphosphate hydrolases"/>
    <property type="match status" value="1"/>
</dbReference>
<sequence>MKTTWKEIPPVPTSQEFLDVVLSRTQRRLPTQIRAGFQISRIRGFYTRKVKFTQETFTEKLSIILEGFPKLQDIHPFHKDLLNTLYDADHFRIALGQLSTAKHLIETVSRDYVRLLKYAQSLFQCKQLKRAALGRMATICRRLKDPLVYLEQVRQHLGRLPSIDPNTRTLLICGYPNVGKSSFLRSISRADVDVQPYAFTTKSLFVGHFDYKYLRFQAIDTPGILDHPLEEMNTIEMQSITAIAHLRSAILYFMDLSEQCGYSVQAQIQLFHSIKPLFANKLVFVVINKIDITRPENLDAETKLMLDSMLKSGDVELLQLSCTTKEGVTEVKNAACERLIADRVAQKLKAGTNSSGAVGGRLADVLTRIHVAQPLGGIVREPYIPEAVKNLRKFSKDDPERPRLARDVEEENGGAGVYNVNLKDQYRLDEDDWKYDRIPEVFDGKNVYDFIDPDIESKLAALEDEEESLEAKGYYDSDYEVEDADEADIRMKADLIREKRELIRNEARMRKSLKNRAVIPRPAQPKKLSAMEDSLDKLGFDTTNIAARARAQSRGRSALRSRTGTEDVMDVDTPMSAVDALRAKSRARSQSNRREDGVTNEVARSKAERLQKLGQKKMNRMARQGEADRHTTAALPKHLFSGKRGMGKTQRR</sequence>
<dbReference type="InterPro" id="IPR010674">
    <property type="entry name" value="NOG1_Rossman_fold_dom"/>
</dbReference>
<evidence type="ECO:0000256" key="6">
    <source>
        <dbReference type="ARBA" id="ARBA00023242"/>
    </source>
</evidence>
<name>A0AA39QYX6_9LECA</name>
<comment type="similarity">
    <text evidence="7">Belongs to the TRAFAC class OBG-HflX-like GTPase superfamily. OBG GTPase family. NOG subfamily.</text>
</comment>
<evidence type="ECO:0000313" key="11">
    <source>
        <dbReference type="Proteomes" id="UP001166286"/>
    </source>
</evidence>
<dbReference type="PANTHER" id="PTHR45759">
    <property type="entry name" value="NUCLEOLAR GTP-BINDING PROTEIN 1"/>
    <property type="match status" value="1"/>
</dbReference>
<dbReference type="GO" id="GO:0005525">
    <property type="term" value="F:GTP binding"/>
    <property type="evidence" value="ECO:0007669"/>
    <property type="project" value="UniProtKB-KW"/>
</dbReference>
<dbReference type="InterPro" id="IPR027417">
    <property type="entry name" value="P-loop_NTPase"/>
</dbReference>
<dbReference type="GO" id="GO:0005730">
    <property type="term" value="C:nucleolus"/>
    <property type="evidence" value="ECO:0007669"/>
    <property type="project" value="UniProtKB-SubCell"/>
</dbReference>
<evidence type="ECO:0000256" key="7">
    <source>
        <dbReference type="PIRNR" id="PIRNR038919"/>
    </source>
</evidence>
<dbReference type="FunFam" id="3.40.50.300:FF:000496">
    <property type="entry name" value="Nucleolar GTP-binding protein 1"/>
    <property type="match status" value="1"/>
</dbReference>
<feature type="compositionally biased region" description="Basic and acidic residues" evidence="8">
    <location>
        <begin position="592"/>
        <end position="611"/>
    </location>
</feature>
<keyword evidence="5" id="KW-0342">GTP-binding</keyword>
<dbReference type="InterPro" id="IPR006073">
    <property type="entry name" value="GTP-bd"/>
</dbReference>
<evidence type="ECO:0000256" key="5">
    <source>
        <dbReference type="ARBA" id="ARBA00023134"/>
    </source>
</evidence>
<evidence type="ECO:0000256" key="2">
    <source>
        <dbReference type="ARBA" id="ARBA00004604"/>
    </source>
</evidence>
<proteinExistence type="inferred from homology"/>